<dbReference type="Pfam" id="PF01765">
    <property type="entry name" value="RRF"/>
    <property type="match status" value="1"/>
</dbReference>
<dbReference type="Gene3D" id="1.10.132.20">
    <property type="entry name" value="Ribosome-recycling factor"/>
    <property type="match status" value="1"/>
</dbReference>
<organism evidence="5">
    <name type="scientific">marine metagenome</name>
    <dbReference type="NCBI Taxonomy" id="408172"/>
    <lineage>
        <taxon>unclassified sequences</taxon>
        <taxon>metagenomes</taxon>
        <taxon>ecological metagenomes</taxon>
    </lineage>
</organism>
<dbReference type="EMBL" id="UINC01077959">
    <property type="protein sequence ID" value="SVC18567.1"/>
    <property type="molecule type" value="Genomic_DNA"/>
</dbReference>
<gene>
    <name evidence="5" type="ORF">METZ01_LOCUS271421</name>
</gene>
<dbReference type="PANTHER" id="PTHR20982">
    <property type="entry name" value="RIBOSOME RECYCLING FACTOR"/>
    <property type="match status" value="1"/>
</dbReference>
<dbReference type="SUPFAM" id="SSF55194">
    <property type="entry name" value="Ribosome recycling factor, RRF"/>
    <property type="match status" value="1"/>
</dbReference>
<dbReference type="FunFam" id="3.30.1360.40:FF:000001">
    <property type="entry name" value="Ribosome-recycling factor"/>
    <property type="match status" value="1"/>
</dbReference>
<dbReference type="GO" id="GO:0006412">
    <property type="term" value="P:translation"/>
    <property type="evidence" value="ECO:0007669"/>
    <property type="project" value="UniProtKB-KW"/>
</dbReference>
<feature type="compositionally biased region" description="Basic and acidic residues" evidence="3">
    <location>
        <begin position="139"/>
        <end position="157"/>
    </location>
</feature>
<evidence type="ECO:0000259" key="4">
    <source>
        <dbReference type="Pfam" id="PF01765"/>
    </source>
</evidence>
<evidence type="ECO:0000256" key="2">
    <source>
        <dbReference type="ARBA" id="ARBA00022917"/>
    </source>
</evidence>
<dbReference type="GO" id="GO:0043023">
    <property type="term" value="F:ribosomal large subunit binding"/>
    <property type="evidence" value="ECO:0007669"/>
    <property type="project" value="TreeGrafter"/>
</dbReference>
<feature type="non-terminal residue" evidence="5">
    <location>
        <position position="163"/>
    </location>
</feature>
<sequence length="163" mass="18234">MPDMLILEAEDRMEKAVEATTSEFSQIQTGRASLSLLDNVTVEYYGAKSTINQIATVTTPEARLVVIQPWDKSTIKDIEKAISQSDLGLNPNSDGVVIRIQIPELTTERRQELVKLVGRITEEGRTSIRNIRRDANGSLKKMEKAKGISEDDRRAYEGDVQDL</sequence>
<dbReference type="AlphaFoldDB" id="A0A382K669"/>
<dbReference type="InterPro" id="IPR002661">
    <property type="entry name" value="Ribosome_recyc_fac"/>
</dbReference>
<reference evidence="5" key="1">
    <citation type="submission" date="2018-05" db="EMBL/GenBank/DDBJ databases">
        <authorList>
            <person name="Lanie J.A."/>
            <person name="Ng W.-L."/>
            <person name="Kazmierczak K.M."/>
            <person name="Andrzejewski T.M."/>
            <person name="Davidsen T.M."/>
            <person name="Wayne K.J."/>
            <person name="Tettelin H."/>
            <person name="Glass J.I."/>
            <person name="Rusch D."/>
            <person name="Podicherti R."/>
            <person name="Tsui H.-C.T."/>
            <person name="Winkler M.E."/>
        </authorList>
    </citation>
    <scope>NUCLEOTIDE SEQUENCE</scope>
</reference>
<name>A0A382K669_9ZZZZ</name>
<dbReference type="NCBIfam" id="TIGR00496">
    <property type="entry name" value="frr"/>
    <property type="match status" value="1"/>
</dbReference>
<feature type="domain" description="Ribosome recycling factor" evidence="4">
    <location>
        <begin position="22"/>
        <end position="163"/>
    </location>
</feature>
<dbReference type="CDD" id="cd00520">
    <property type="entry name" value="RRF"/>
    <property type="match status" value="1"/>
</dbReference>
<feature type="region of interest" description="Disordered" evidence="3">
    <location>
        <begin position="139"/>
        <end position="163"/>
    </location>
</feature>
<evidence type="ECO:0000256" key="1">
    <source>
        <dbReference type="ARBA" id="ARBA00005912"/>
    </source>
</evidence>
<evidence type="ECO:0000256" key="3">
    <source>
        <dbReference type="SAM" id="MobiDB-lite"/>
    </source>
</evidence>
<proteinExistence type="inferred from homology"/>
<comment type="similarity">
    <text evidence="1">Belongs to the RRF family.</text>
</comment>
<keyword evidence="2" id="KW-0648">Protein biosynthesis</keyword>
<dbReference type="Gene3D" id="3.30.1360.40">
    <property type="match status" value="1"/>
</dbReference>
<dbReference type="PANTHER" id="PTHR20982:SF3">
    <property type="entry name" value="MITOCHONDRIAL RIBOSOME RECYCLING FACTOR PSEUDO 1"/>
    <property type="match status" value="1"/>
</dbReference>
<protein>
    <recommendedName>
        <fullName evidence="4">Ribosome recycling factor domain-containing protein</fullName>
    </recommendedName>
</protein>
<feature type="non-terminal residue" evidence="5">
    <location>
        <position position="1"/>
    </location>
</feature>
<evidence type="ECO:0000313" key="5">
    <source>
        <dbReference type="EMBL" id="SVC18567.1"/>
    </source>
</evidence>
<dbReference type="InterPro" id="IPR023584">
    <property type="entry name" value="Ribosome_recyc_fac_dom"/>
</dbReference>
<dbReference type="InterPro" id="IPR036191">
    <property type="entry name" value="RRF_sf"/>
</dbReference>
<accession>A0A382K669</accession>